<sequence length="149" mass="17298">MEIKEITQNKKAYLSLLLLADEQESMIDKYLTKGQMYVLFEKDIPVAECVVLAHDNELEIMNLATDPHFQKQGYAKKLVSFIEDKYRATYSTLIVGTGESPLTLPFYQKLGFEIFDRKKDFFTNNYDHPIFEDGHQLVDMIMLKTSLSN</sequence>
<dbReference type="GO" id="GO:0016747">
    <property type="term" value="F:acyltransferase activity, transferring groups other than amino-acyl groups"/>
    <property type="evidence" value="ECO:0007669"/>
    <property type="project" value="InterPro"/>
</dbReference>
<dbReference type="InterPro" id="IPR000182">
    <property type="entry name" value="GNAT_dom"/>
</dbReference>
<dbReference type="Proteomes" id="UP000309117">
    <property type="component" value="Unassembled WGS sequence"/>
</dbReference>
<dbReference type="Pfam" id="PF13508">
    <property type="entry name" value="Acetyltransf_7"/>
    <property type="match status" value="1"/>
</dbReference>
<evidence type="ECO:0000259" key="1">
    <source>
        <dbReference type="PROSITE" id="PS51186"/>
    </source>
</evidence>
<organism evidence="2 3">
    <name type="scientific">Lactobacillus intestinalis</name>
    <dbReference type="NCBI Taxonomy" id="151781"/>
    <lineage>
        <taxon>Bacteria</taxon>
        <taxon>Bacillati</taxon>
        <taxon>Bacillota</taxon>
        <taxon>Bacilli</taxon>
        <taxon>Lactobacillales</taxon>
        <taxon>Lactobacillaceae</taxon>
        <taxon>Lactobacillus</taxon>
    </lineage>
</organism>
<dbReference type="SUPFAM" id="SSF55729">
    <property type="entry name" value="Acyl-CoA N-acyltransferases (Nat)"/>
    <property type="match status" value="1"/>
</dbReference>
<dbReference type="PROSITE" id="PS51186">
    <property type="entry name" value="GNAT"/>
    <property type="match status" value="1"/>
</dbReference>
<protein>
    <submittedName>
        <fullName evidence="2">N-acetyltransferase</fullName>
    </submittedName>
</protein>
<name>A0A4V6RCX4_9LACO</name>
<dbReference type="InterPro" id="IPR016181">
    <property type="entry name" value="Acyl_CoA_acyltransferase"/>
</dbReference>
<reference evidence="2 3" key="1">
    <citation type="submission" date="2019-04" db="EMBL/GenBank/DDBJ databases">
        <title>Microbes associate with the intestines of laboratory mice.</title>
        <authorList>
            <person name="Navarre W."/>
            <person name="Wong E."/>
            <person name="Huang K."/>
            <person name="Tropini C."/>
            <person name="Ng K."/>
            <person name="Yu B."/>
        </authorList>
    </citation>
    <scope>NUCLEOTIDE SEQUENCE [LARGE SCALE GENOMIC DNA]</scope>
    <source>
        <strain evidence="2 3">NM61_E11</strain>
    </source>
</reference>
<accession>A0A4V6RCX4</accession>
<proteinExistence type="predicted"/>
<dbReference type="Gene3D" id="3.40.630.30">
    <property type="match status" value="1"/>
</dbReference>
<feature type="domain" description="N-acetyltransferase" evidence="1">
    <location>
        <begin position="1"/>
        <end position="145"/>
    </location>
</feature>
<dbReference type="AlphaFoldDB" id="A0A4V6RCX4"/>
<keyword evidence="2" id="KW-0808">Transferase</keyword>
<gene>
    <name evidence="2" type="ORF">E5351_08860</name>
</gene>
<comment type="caution">
    <text evidence="2">The sequence shown here is derived from an EMBL/GenBank/DDBJ whole genome shotgun (WGS) entry which is preliminary data.</text>
</comment>
<dbReference type="EMBL" id="SRYV01000018">
    <property type="protein sequence ID" value="TGY11530.1"/>
    <property type="molecule type" value="Genomic_DNA"/>
</dbReference>
<evidence type="ECO:0000313" key="3">
    <source>
        <dbReference type="Proteomes" id="UP000309117"/>
    </source>
</evidence>
<dbReference type="RefSeq" id="WP_135960699.1">
    <property type="nucleotide sequence ID" value="NZ_SRYV01000018.1"/>
</dbReference>
<evidence type="ECO:0000313" key="2">
    <source>
        <dbReference type="EMBL" id="TGY11530.1"/>
    </source>
</evidence>
<dbReference type="CDD" id="cd04301">
    <property type="entry name" value="NAT_SF"/>
    <property type="match status" value="1"/>
</dbReference>